<organism evidence="2 3">
    <name type="scientific">Chenopodium quinoa</name>
    <name type="common">Quinoa</name>
    <dbReference type="NCBI Taxonomy" id="63459"/>
    <lineage>
        <taxon>Eukaryota</taxon>
        <taxon>Viridiplantae</taxon>
        <taxon>Streptophyta</taxon>
        <taxon>Embryophyta</taxon>
        <taxon>Tracheophyta</taxon>
        <taxon>Spermatophyta</taxon>
        <taxon>Magnoliopsida</taxon>
        <taxon>eudicotyledons</taxon>
        <taxon>Gunneridae</taxon>
        <taxon>Pentapetalae</taxon>
        <taxon>Caryophyllales</taxon>
        <taxon>Chenopodiaceae</taxon>
        <taxon>Chenopodioideae</taxon>
        <taxon>Atripliceae</taxon>
        <taxon>Chenopodium</taxon>
    </lineage>
</organism>
<dbReference type="AlphaFoldDB" id="A0A803MLC8"/>
<feature type="region of interest" description="Disordered" evidence="1">
    <location>
        <begin position="70"/>
        <end position="89"/>
    </location>
</feature>
<dbReference type="Proteomes" id="UP000596660">
    <property type="component" value="Unplaced"/>
</dbReference>
<feature type="compositionally biased region" description="Polar residues" evidence="1">
    <location>
        <begin position="74"/>
        <end position="85"/>
    </location>
</feature>
<dbReference type="PANTHER" id="PTHR33334">
    <property type="entry name" value="PROTEIN LNK1"/>
    <property type="match status" value="1"/>
</dbReference>
<dbReference type="Gramene" id="AUR62031740-RA">
    <property type="protein sequence ID" value="AUR62031740-RA:cds"/>
    <property type="gene ID" value="AUR62031740"/>
</dbReference>
<feature type="compositionally biased region" description="Polar residues" evidence="1">
    <location>
        <begin position="192"/>
        <end position="201"/>
    </location>
</feature>
<dbReference type="GO" id="GO:0006355">
    <property type="term" value="P:regulation of DNA-templated transcription"/>
    <property type="evidence" value="ECO:0007669"/>
    <property type="project" value="InterPro"/>
</dbReference>
<accession>A0A803MLC8</accession>
<dbReference type="EnsemblPlants" id="AUR62031740-RA">
    <property type="protein sequence ID" value="AUR62031740-RA:cds"/>
    <property type="gene ID" value="AUR62031740"/>
</dbReference>
<reference evidence="2" key="2">
    <citation type="submission" date="2021-03" db="UniProtKB">
        <authorList>
            <consortium name="EnsemblPlants"/>
        </authorList>
    </citation>
    <scope>IDENTIFICATION</scope>
</reference>
<dbReference type="PANTHER" id="PTHR33334:SF10">
    <property type="entry name" value="PROTEIN LNK4"/>
    <property type="match status" value="1"/>
</dbReference>
<feature type="compositionally biased region" description="Basic and acidic residues" evidence="1">
    <location>
        <begin position="206"/>
        <end position="222"/>
    </location>
</feature>
<proteinExistence type="predicted"/>
<dbReference type="InterPro" id="IPR039928">
    <property type="entry name" value="LNK"/>
</dbReference>
<protein>
    <submittedName>
        <fullName evidence="2">Uncharacterized protein</fullName>
    </submittedName>
</protein>
<name>A0A803MLC8_CHEQI</name>
<dbReference type="GO" id="GO:0007623">
    <property type="term" value="P:circadian rhythm"/>
    <property type="evidence" value="ECO:0007669"/>
    <property type="project" value="InterPro"/>
</dbReference>
<sequence length="405" mass="45606">MTEWYYGNDGDVVVQRDQEYFDRLPSPDSWSQWETRGIGGNSGWPNTFDSGNFANAKPQQQTLFGRTGNKEINGVQSHDSSNFRSSSEDPHFLRRASAASARSDYYFNDLAETDSADDIFLSSLLEDDVLPLQSLYIGMPSESDSTNKMMKFQSISCDTDGEGNLTCFTNPNLSCSQSSDNEYSHASKLRTRNNSGRSSCPSVEVPETRDQVPSNHEEQMKTRKLEANDLSSIEESVLMGLETVLNQLSDETRICLRDSMYRLAEHSEQQTSNNAMADEPSLPETSDECSRHTKGQHRVVALVLCCDHMLIIHLDMLEFHFLQMAASRSRTMEIPESETNVIDRAVAYMMFNKVNENEQEYVPALSPEYVHNGMNFAATRDSESSDLLAQCESYQSDFGAVENTF</sequence>
<keyword evidence="3" id="KW-1185">Reference proteome</keyword>
<feature type="region of interest" description="Disordered" evidence="1">
    <location>
        <begin position="267"/>
        <end position="289"/>
    </location>
</feature>
<feature type="region of interest" description="Disordered" evidence="1">
    <location>
        <begin position="185"/>
        <end position="222"/>
    </location>
</feature>
<evidence type="ECO:0000313" key="3">
    <source>
        <dbReference type="Proteomes" id="UP000596660"/>
    </source>
</evidence>
<reference evidence="2" key="1">
    <citation type="journal article" date="2017" name="Nature">
        <title>The genome of Chenopodium quinoa.</title>
        <authorList>
            <person name="Jarvis D.E."/>
            <person name="Ho Y.S."/>
            <person name="Lightfoot D.J."/>
            <person name="Schmoeckel S.M."/>
            <person name="Li B."/>
            <person name="Borm T.J.A."/>
            <person name="Ohyanagi H."/>
            <person name="Mineta K."/>
            <person name="Michell C.T."/>
            <person name="Saber N."/>
            <person name="Kharbatia N.M."/>
            <person name="Rupper R.R."/>
            <person name="Sharp A.R."/>
            <person name="Dally N."/>
            <person name="Boughton B.A."/>
            <person name="Woo Y.H."/>
            <person name="Gao G."/>
            <person name="Schijlen E.G.W.M."/>
            <person name="Guo X."/>
            <person name="Momin A.A."/>
            <person name="Negrao S."/>
            <person name="Al-Babili S."/>
            <person name="Gehring C."/>
            <person name="Roessner U."/>
            <person name="Jung C."/>
            <person name="Murphy K."/>
            <person name="Arold S.T."/>
            <person name="Gojobori T."/>
            <person name="van der Linden C.G."/>
            <person name="van Loo E.N."/>
            <person name="Jellen E.N."/>
            <person name="Maughan P.J."/>
            <person name="Tester M."/>
        </authorList>
    </citation>
    <scope>NUCLEOTIDE SEQUENCE [LARGE SCALE GENOMIC DNA]</scope>
    <source>
        <strain evidence="2">cv. PI 614886</strain>
    </source>
</reference>
<dbReference type="OMA" id="YRSDGMW"/>
<evidence type="ECO:0000256" key="1">
    <source>
        <dbReference type="SAM" id="MobiDB-lite"/>
    </source>
</evidence>
<evidence type="ECO:0000313" key="2">
    <source>
        <dbReference type="EnsemblPlants" id="AUR62031740-RA:cds"/>
    </source>
</evidence>